<gene>
    <name evidence="2" type="ORF">MELIAE_LOCUS408</name>
</gene>
<evidence type="ECO:0000256" key="1">
    <source>
        <dbReference type="SAM" id="SignalP"/>
    </source>
</evidence>
<evidence type="ECO:0000313" key="3">
    <source>
        <dbReference type="Proteomes" id="UP001154078"/>
    </source>
</evidence>
<keyword evidence="3" id="KW-1185">Reference proteome</keyword>
<dbReference type="OrthoDB" id="6764275at2759"/>
<feature type="signal peptide" evidence="1">
    <location>
        <begin position="1"/>
        <end position="18"/>
    </location>
</feature>
<organism evidence="2 3">
    <name type="scientific">Brassicogethes aeneus</name>
    <name type="common">Rape pollen beetle</name>
    <name type="synonym">Meligethes aeneus</name>
    <dbReference type="NCBI Taxonomy" id="1431903"/>
    <lineage>
        <taxon>Eukaryota</taxon>
        <taxon>Metazoa</taxon>
        <taxon>Ecdysozoa</taxon>
        <taxon>Arthropoda</taxon>
        <taxon>Hexapoda</taxon>
        <taxon>Insecta</taxon>
        <taxon>Pterygota</taxon>
        <taxon>Neoptera</taxon>
        <taxon>Endopterygota</taxon>
        <taxon>Coleoptera</taxon>
        <taxon>Polyphaga</taxon>
        <taxon>Cucujiformia</taxon>
        <taxon>Nitidulidae</taxon>
        <taxon>Meligethinae</taxon>
        <taxon>Brassicogethes</taxon>
    </lineage>
</organism>
<sequence length="93" mass="10851">MAESVVLNILTKIFFVLALQIKKIPMHRRILGTLHIQLSENWTWVQPPYPWIGSKGLNNLALHLWSTHSTALSMCDFFLWGFIKDKVYEPQDL</sequence>
<reference evidence="2" key="1">
    <citation type="submission" date="2021-12" db="EMBL/GenBank/DDBJ databases">
        <authorList>
            <person name="King R."/>
        </authorList>
    </citation>
    <scope>NUCLEOTIDE SEQUENCE</scope>
</reference>
<dbReference type="Proteomes" id="UP001154078">
    <property type="component" value="Chromosome 1"/>
</dbReference>
<dbReference type="EMBL" id="OV121132">
    <property type="protein sequence ID" value="CAH0546184.1"/>
    <property type="molecule type" value="Genomic_DNA"/>
</dbReference>
<keyword evidence="1" id="KW-0732">Signal</keyword>
<evidence type="ECO:0000313" key="2">
    <source>
        <dbReference type="EMBL" id="CAH0546184.1"/>
    </source>
</evidence>
<protein>
    <submittedName>
        <fullName evidence="2">Uncharacterized protein</fullName>
    </submittedName>
</protein>
<proteinExistence type="predicted"/>
<name>A0A9P0ARY0_BRAAE</name>
<accession>A0A9P0ARY0</accession>
<dbReference type="AlphaFoldDB" id="A0A9P0ARY0"/>
<feature type="chain" id="PRO_5040253515" evidence="1">
    <location>
        <begin position="19"/>
        <end position="93"/>
    </location>
</feature>